<dbReference type="Proteomes" id="UP000295136">
    <property type="component" value="Unassembled WGS sequence"/>
</dbReference>
<dbReference type="EMBL" id="SMLD01000239">
    <property type="protein sequence ID" value="TDE26370.1"/>
    <property type="molecule type" value="Genomic_DNA"/>
</dbReference>
<proteinExistence type="predicted"/>
<comment type="caution">
    <text evidence="1">The sequence shown here is derived from an EMBL/GenBank/DDBJ whole genome shotgun (WGS) entry which is preliminary data.</text>
</comment>
<dbReference type="GO" id="GO:0003677">
    <property type="term" value="F:DNA binding"/>
    <property type="evidence" value="ECO:0007669"/>
    <property type="project" value="InterPro"/>
</dbReference>
<reference evidence="1 2" key="1">
    <citation type="submission" date="2019-03" db="EMBL/GenBank/DDBJ databases">
        <title>Draft genome sequences of novel Actinobacteria.</title>
        <authorList>
            <person name="Sahin N."/>
            <person name="Ay H."/>
            <person name="Saygin H."/>
        </authorList>
    </citation>
    <scope>NUCLEOTIDE SEQUENCE [LARGE SCALE GENOMIC DNA]</scope>
    <source>
        <strain evidence="1 2">6K102</strain>
    </source>
</reference>
<dbReference type="AlphaFoldDB" id="A0A4R5E6L3"/>
<sequence length="102" mass="11111">MSKINVGERCAEWIPAALFGYARISTADQNPDHQIDPLLRAGVDRDAIHLDKTRWLCRRGIGSDVGQRRRCCPGRTTELGAQTPRRPCCSGAGPGIGGRLLV</sequence>
<evidence type="ECO:0000313" key="2">
    <source>
        <dbReference type="Proteomes" id="UP000295136"/>
    </source>
</evidence>
<organism evidence="1 2">
    <name type="scientific">Nonomuraea mesophila</name>
    <dbReference type="NCBI Taxonomy" id="2530382"/>
    <lineage>
        <taxon>Bacteria</taxon>
        <taxon>Bacillati</taxon>
        <taxon>Actinomycetota</taxon>
        <taxon>Actinomycetes</taxon>
        <taxon>Streptosporangiales</taxon>
        <taxon>Streptosporangiaceae</taxon>
        <taxon>Nonomuraea</taxon>
    </lineage>
</organism>
<gene>
    <name evidence="1" type="ORF">E1295_44450</name>
</gene>
<dbReference type="SUPFAM" id="SSF53041">
    <property type="entry name" value="Resolvase-like"/>
    <property type="match status" value="1"/>
</dbReference>
<accession>A0A4R5E6L3</accession>
<name>A0A4R5E6L3_9ACTN</name>
<protein>
    <recommendedName>
        <fullName evidence="3">Resolvase/invertase-type recombinase catalytic domain-containing protein</fullName>
    </recommendedName>
</protein>
<dbReference type="GO" id="GO:0000150">
    <property type="term" value="F:DNA strand exchange activity"/>
    <property type="evidence" value="ECO:0007669"/>
    <property type="project" value="InterPro"/>
</dbReference>
<evidence type="ECO:0000313" key="1">
    <source>
        <dbReference type="EMBL" id="TDE26370.1"/>
    </source>
</evidence>
<keyword evidence="2" id="KW-1185">Reference proteome</keyword>
<dbReference type="InterPro" id="IPR036162">
    <property type="entry name" value="Resolvase-like_N_sf"/>
</dbReference>
<evidence type="ECO:0008006" key="3">
    <source>
        <dbReference type="Google" id="ProtNLM"/>
    </source>
</evidence>